<reference evidence="2" key="1">
    <citation type="submission" date="2014-07" db="EMBL/GenBank/DDBJ databases">
        <title>Methanogenic archaea and the global carbon cycle.</title>
        <authorList>
            <person name="Henriksen J.R."/>
            <person name="Luke J."/>
            <person name="Reinhart S."/>
            <person name="Benedict M.N."/>
            <person name="Youngblut N.D."/>
            <person name="Metcalf M.E."/>
            <person name="Whitaker R.J."/>
            <person name="Metcalf W.W."/>
        </authorList>
    </citation>
    <scope>NUCLEOTIDE SEQUENCE [LARGE SCALE GENOMIC DNA]</scope>
    <source>
        <strain evidence="2">3</strain>
    </source>
</reference>
<dbReference type="SMART" id="SM00507">
    <property type="entry name" value="HNHc"/>
    <property type="match status" value="1"/>
</dbReference>
<keyword evidence="3" id="KW-1185">Reference proteome</keyword>
<gene>
    <name evidence="2" type="ORF">MSBR3_0863</name>
</gene>
<name>A0A0E3SIY2_METBA</name>
<feature type="domain" description="HNH nuclease" evidence="1">
    <location>
        <begin position="23"/>
        <end position="83"/>
    </location>
</feature>
<dbReference type="Pfam" id="PF01844">
    <property type="entry name" value="HNH"/>
    <property type="match status" value="1"/>
</dbReference>
<dbReference type="KEGG" id="mbak:MSBR3_0863"/>
<evidence type="ECO:0000313" key="3">
    <source>
        <dbReference type="Proteomes" id="UP000033066"/>
    </source>
</evidence>
<proteinExistence type="predicted"/>
<evidence type="ECO:0000313" key="2">
    <source>
        <dbReference type="EMBL" id="AKB81441.1"/>
    </source>
</evidence>
<dbReference type="PATRIC" id="fig|1434107.4.peg.1141"/>
<dbReference type="AlphaFoldDB" id="A0A0E3SIY2"/>
<sequence>MNDFRNVQPQRRPSPRHVSKYRLYKEDLRQDFKKCCGYCGDEECWGGGKRVFHIDHFVPRKILVNISEESYNNLVYSCFYCNNKKRADWPTGNENVHNDGIKGYIDPCDPTYGQQFMRNDLGEIIPLTPLGNYMYSRLGLSLRRHPLIWNLCRLEKRIVKLKELHKIGKLNENTKEFLEVLIEYTEYIEELKNEQSK</sequence>
<evidence type="ECO:0000259" key="1">
    <source>
        <dbReference type="SMART" id="SM00507"/>
    </source>
</evidence>
<dbReference type="CDD" id="cd00085">
    <property type="entry name" value="HNHc"/>
    <property type="match status" value="1"/>
</dbReference>
<dbReference type="InterPro" id="IPR003615">
    <property type="entry name" value="HNH_nuc"/>
</dbReference>
<dbReference type="InterPro" id="IPR002711">
    <property type="entry name" value="HNH"/>
</dbReference>
<dbReference type="GO" id="GO:0004519">
    <property type="term" value="F:endonuclease activity"/>
    <property type="evidence" value="ECO:0007669"/>
    <property type="project" value="InterPro"/>
</dbReference>
<dbReference type="Gene3D" id="1.10.30.50">
    <property type="match status" value="1"/>
</dbReference>
<accession>A0A0E3SIY2</accession>
<dbReference type="EMBL" id="CP009517">
    <property type="protein sequence ID" value="AKB81441.1"/>
    <property type="molecule type" value="Genomic_DNA"/>
</dbReference>
<dbReference type="GeneID" id="24788358"/>
<protein>
    <recommendedName>
        <fullName evidence="1">HNH nuclease domain-containing protein</fullName>
    </recommendedName>
</protein>
<dbReference type="GO" id="GO:0008270">
    <property type="term" value="F:zinc ion binding"/>
    <property type="evidence" value="ECO:0007669"/>
    <property type="project" value="InterPro"/>
</dbReference>
<dbReference type="STRING" id="1434107.MSBR3_0863"/>
<dbReference type="Proteomes" id="UP000033066">
    <property type="component" value="Chromosome"/>
</dbReference>
<dbReference type="HOGENOM" id="CLU_104142_0_0_2"/>
<dbReference type="RefSeq" id="WP_048110058.1">
    <property type="nucleotide sequence ID" value="NZ_CP009517.1"/>
</dbReference>
<dbReference type="GO" id="GO:0003676">
    <property type="term" value="F:nucleic acid binding"/>
    <property type="evidence" value="ECO:0007669"/>
    <property type="project" value="InterPro"/>
</dbReference>
<organism evidence="2 3">
    <name type="scientific">Methanosarcina barkeri 3</name>
    <dbReference type="NCBI Taxonomy" id="1434107"/>
    <lineage>
        <taxon>Archaea</taxon>
        <taxon>Methanobacteriati</taxon>
        <taxon>Methanobacteriota</taxon>
        <taxon>Stenosarchaea group</taxon>
        <taxon>Methanomicrobia</taxon>
        <taxon>Methanosarcinales</taxon>
        <taxon>Methanosarcinaceae</taxon>
        <taxon>Methanosarcina</taxon>
    </lineage>
</organism>